<dbReference type="RefSeq" id="WP_024843065.1">
    <property type="nucleotide sequence ID" value="NZ_CP058690.1"/>
</dbReference>
<sequence>MPVTLTLPPGPEADALADALADTLRRLGPDIALRRAALHARDARPVLMALQAPGRGAYLFHGLRPADAGDIAATIRAYLAAADGWITDARPCGRLRLCLKLRIPAG</sequence>
<evidence type="ECO:0000313" key="2">
    <source>
        <dbReference type="Proteomes" id="UP000509322"/>
    </source>
</evidence>
<organism evidence="1 2">
    <name type="scientific">Paracoccus pantotrophus</name>
    <name type="common">Thiosphaera pantotropha</name>
    <dbReference type="NCBI Taxonomy" id="82367"/>
    <lineage>
        <taxon>Bacteria</taxon>
        <taxon>Pseudomonadati</taxon>
        <taxon>Pseudomonadota</taxon>
        <taxon>Alphaproteobacteria</taxon>
        <taxon>Rhodobacterales</taxon>
        <taxon>Paracoccaceae</taxon>
        <taxon>Paracoccus</taxon>
    </lineage>
</organism>
<dbReference type="AlphaFoldDB" id="A0A7H9BSU7"/>
<accession>A0A7H9BSU7</accession>
<dbReference type="EMBL" id="CP058690">
    <property type="protein sequence ID" value="QLH14392.1"/>
    <property type="molecule type" value="Genomic_DNA"/>
</dbReference>
<protein>
    <submittedName>
        <fullName evidence="1">DUF1636 family protein</fullName>
    </submittedName>
</protein>
<evidence type="ECO:0000313" key="1">
    <source>
        <dbReference type="EMBL" id="QLH14392.1"/>
    </source>
</evidence>
<proteinExistence type="predicted"/>
<name>A0A7H9BSU7_PARPN</name>
<reference evidence="1 2" key="1">
    <citation type="submission" date="2020-07" db="EMBL/GenBank/DDBJ databases">
        <title>The complete genome of Paracoccus pantotrophus ACCC 10489.</title>
        <authorList>
            <person name="Si Y."/>
        </authorList>
    </citation>
    <scope>NUCLEOTIDE SEQUENCE [LARGE SCALE GENOMIC DNA]</scope>
    <source>
        <strain evidence="1 2">ACCC10489</strain>
    </source>
</reference>
<gene>
    <name evidence="1" type="ORF">HYQ43_08700</name>
</gene>
<dbReference type="Proteomes" id="UP000509322">
    <property type="component" value="Chromosome 2"/>
</dbReference>